<name>A0A6G7PUN9_9BACT</name>
<keyword evidence="3" id="KW-1185">Reference proteome</keyword>
<dbReference type="RefSeq" id="WP_166031380.1">
    <property type="nucleotide sequence ID" value="NZ_CP048877.1"/>
</dbReference>
<dbReference type="EMBL" id="CP048877">
    <property type="protein sequence ID" value="QIJ71158.1"/>
    <property type="molecule type" value="Genomic_DNA"/>
</dbReference>
<dbReference type="KEGG" id="tav:G4V39_02205"/>
<protein>
    <submittedName>
        <fullName evidence="2">DUF4340 domain-containing protein</fullName>
    </submittedName>
</protein>
<dbReference type="InterPro" id="IPR025641">
    <property type="entry name" value="DUF4340"/>
</dbReference>
<evidence type="ECO:0000313" key="2">
    <source>
        <dbReference type="EMBL" id="QIJ71158.1"/>
    </source>
</evidence>
<evidence type="ECO:0000259" key="1">
    <source>
        <dbReference type="Pfam" id="PF14238"/>
    </source>
</evidence>
<feature type="domain" description="DUF4340" evidence="1">
    <location>
        <begin position="69"/>
        <end position="216"/>
    </location>
</feature>
<organism evidence="2 3">
    <name type="scientific">Thermosulfuriphilus ammonigenes</name>
    <dbReference type="NCBI Taxonomy" id="1936021"/>
    <lineage>
        <taxon>Bacteria</taxon>
        <taxon>Pseudomonadati</taxon>
        <taxon>Thermodesulfobacteriota</taxon>
        <taxon>Thermodesulfobacteria</taxon>
        <taxon>Thermodesulfobacteriales</taxon>
        <taxon>Thermodesulfobacteriaceae</taxon>
        <taxon>Thermosulfuriphilus</taxon>
    </lineage>
</organism>
<proteinExistence type="predicted"/>
<dbReference type="AlphaFoldDB" id="A0A6G7PUN9"/>
<reference evidence="2 3" key="1">
    <citation type="submission" date="2020-02" db="EMBL/GenBank/DDBJ databases">
        <title>Genome analysis of Thermosulfuriphilus ammonigenes ST65T, an anaerobic thermophilic chemolithoautotrophic bacterium isolated from a deep-sea hydrothermal vent.</title>
        <authorList>
            <person name="Slobodkina G."/>
            <person name="Allioux M."/>
            <person name="Merkel A."/>
            <person name="Alain K."/>
            <person name="Jebbar M."/>
            <person name="Slobodkin A."/>
        </authorList>
    </citation>
    <scope>NUCLEOTIDE SEQUENCE [LARGE SCALE GENOMIC DNA]</scope>
    <source>
        <strain evidence="2 3">ST65</strain>
    </source>
</reference>
<evidence type="ECO:0000313" key="3">
    <source>
        <dbReference type="Proteomes" id="UP000502179"/>
    </source>
</evidence>
<dbReference type="Pfam" id="PF14238">
    <property type="entry name" value="DUF4340"/>
    <property type="match status" value="1"/>
</dbReference>
<gene>
    <name evidence="2" type="ORF">G4V39_02205</name>
</gene>
<accession>A0A6G7PUN9</accession>
<dbReference type="Proteomes" id="UP000502179">
    <property type="component" value="Chromosome"/>
</dbReference>
<sequence length="305" mass="34331">MGRRSLFFLGLIFLALLVGYILQQRSLRPASVGEVFRPLLKGLSSSVIDEIVLRQGQNQVVLRKESGRWWLISPLKAPAQPEKVDHLLKAVVTLRGEERVRGREFWANFSLKEDQALHLILRSGGKDLAHILVGRRGPQWSSSFVRLAGEEIVYLVPEDVLGMLEIWSQEPEIPAARVFVDLKVLSPRPETLERLVFAWPEKKVSWSLEKTKDGFVLRQGGQTRALTKEEVEGLIRKAFPLYASDLLDKATAKGCHLTGLLEIQDDRGQETLKFGRLNKKGDLCLEKRGVVYLLAPSALKGLLKP</sequence>